<dbReference type="AlphaFoldDB" id="A0A0B0P1J9"/>
<name>A0A0B0P1J9_GOSAR</name>
<sequence>MERLPNELMYLNESVIKLAQIRESSATHSHYRTSILVPF</sequence>
<keyword evidence="2" id="KW-1185">Reference proteome</keyword>
<evidence type="ECO:0000313" key="2">
    <source>
        <dbReference type="Proteomes" id="UP000032142"/>
    </source>
</evidence>
<dbReference type="EMBL" id="KN407784">
    <property type="protein sequence ID" value="KHG17221.1"/>
    <property type="molecule type" value="Genomic_DNA"/>
</dbReference>
<protein>
    <submittedName>
        <fullName evidence="1">Uncharacterized protein</fullName>
    </submittedName>
</protein>
<evidence type="ECO:0000313" key="1">
    <source>
        <dbReference type="EMBL" id="KHG17221.1"/>
    </source>
</evidence>
<reference evidence="2" key="1">
    <citation type="submission" date="2014-09" db="EMBL/GenBank/DDBJ databases">
        <authorList>
            <person name="Mudge J."/>
            <person name="Ramaraj T."/>
            <person name="Lindquist I.E."/>
            <person name="Bharti A.K."/>
            <person name="Sundararajan A."/>
            <person name="Cameron C.T."/>
            <person name="Woodward J.E."/>
            <person name="May G.D."/>
            <person name="Brubaker C."/>
            <person name="Broadhvest J."/>
            <person name="Wilkins T.A."/>
        </authorList>
    </citation>
    <scope>NUCLEOTIDE SEQUENCE</scope>
    <source>
        <strain evidence="2">cv. AKA8401</strain>
    </source>
</reference>
<accession>A0A0B0P1J9</accession>
<gene>
    <name evidence="1" type="ORF">F383_21850</name>
</gene>
<proteinExistence type="predicted"/>
<dbReference type="Proteomes" id="UP000032142">
    <property type="component" value="Unassembled WGS sequence"/>
</dbReference>
<organism evidence="1 2">
    <name type="scientific">Gossypium arboreum</name>
    <name type="common">Tree cotton</name>
    <name type="synonym">Gossypium nanking</name>
    <dbReference type="NCBI Taxonomy" id="29729"/>
    <lineage>
        <taxon>Eukaryota</taxon>
        <taxon>Viridiplantae</taxon>
        <taxon>Streptophyta</taxon>
        <taxon>Embryophyta</taxon>
        <taxon>Tracheophyta</taxon>
        <taxon>Spermatophyta</taxon>
        <taxon>Magnoliopsida</taxon>
        <taxon>eudicotyledons</taxon>
        <taxon>Gunneridae</taxon>
        <taxon>Pentapetalae</taxon>
        <taxon>rosids</taxon>
        <taxon>malvids</taxon>
        <taxon>Malvales</taxon>
        <taxon>Malvaceae</taxon>
        <taxon>Malvoideae</taxon>
        <taxon>Gossypium</taxon>
    </lineage>
</organism>